<dbReference type="Gene3D" id="1.20.120.20">
    <property type="entry name" value="Apolipoprotein"/>
    <property type="match status" value="1"/>
</dbReference>
<dbReference type="AlphaFoldDB" id="A0A6L5Y189"/>
<dbReference type="PROSITE" id="PS51688">
    <property type="entry name" value="ICA"/>
    <property type="match status" value="1"/>
</dbReference>
<feature type="region of interest" description="Disordered" evidence="2">
    <location>
        <begin position="610"/>
        <end position="638"/>
    </location>
</feature>
<evidence type="ECO:0000256" key="1">
    <source>
        <dbReference type="SAM" id="Coils"/>
    </source>
</evidence>
<name>A0A6L5Y189_9FIRM</name>
<feature type="coiled-coil region" evidence="1">
    <location>
        <begin position="713"/>
        <end position="740"/>
    </location>
</feature>
<dbReference type="EMBL" id="VUMT01000022">
    <property type="protein sequence ID" value="MSS64607.1"/>
    <property type="molecule type" value="Genomic_DNA"/>
</dbReference>
<evidence type="ECO:0000313" key="4">
    <source>
        <dbReference type="EMBL" id="MSS64607.1"/>
    </source>
</evidence>
<dbReference type="Proteomes" id="UP000482209">
    <property type="component" value="Unassembled WGS sequence"/>
</dbReference>
<feature type="coiled-coil region" evidence="1">
    <location>
        <begin position="370"/>
        <end position="433"/>
    </location>
</feature>
<evidence type="ECO:0000256" key="2">
    <source>
        <dbReference type="SAM" id="MobiDB-lite"/>
    </source>
</evidence>
<evidence type="ECO:0000313" key="5">
    <source>
        <dbReference type="Proteomes" id="UP000482209"/>
    </source>
</evidence>
<dbReference type="RefSeq" id="WP_154519997.1">
    <property type="nucleotide sequence ID" value="NZ_VUMT01000022.1"/>
</dbReference>
<gene>
    <name evidence="4" type="ORF">FYJ58_12085</name>
</gene>
<feature type="domain" description="Peptidase S74" evidence="3">
    <location>
        <begin position="633"/>
        <end position="734"/>
    </location>
</feature>
<organism evidence="4 5">
    <name type="scientific">Velocimicrobium porci</name>
    <dbReference type="NCBI Taxonomy" id="2606634"/>
    <lineage>
        <taxon>Bacteria</taxon>
        <taxon>Bacillati</taxon>
        <taxon>Bacillota</taxon>
        <taxon>Clostridia</taxon>
        <taxon>Lachnospirales</taxon>
        <taxon>Lachnospiraceae</taxon>
        <taxon>Velocimicrobium</taxon>
    </lineage>
</organism>
<evidence type="ECO:0000259" key="3">
    <source>
        <dbReference type="PROSITE" id="PS51688"/>
    </source>
</evidence>
<dbReference type="Pfam" id="PF13884">
    <property type="entry name" value="Peptidase_S74"/>
    <property type="match status" value="1"/>
</dbReference>
<protein>
    <recommendedName>
        <fullName evidence="3">Peptidase S74 domain-containing protein</fullName>
    </recommendedName>
</protein>
<comment type="caution">
    <text evidence="4">The sequence shown here is derived from an EMBL/GenBank/DDBJ whole genome shotgun (WGS) entry which is preliminary data.</text>
</comment>
<accession>A0A6L5Y189</accession>
<reference evidence="4 5" key="1">
    <citation type="submission" date="2019-08" db="EMBL/GenBank/DDBJ databases">
        <title>In-depth cultivation of the pig gut microbiome towards novel bacterial diversity and tailored functional studies.</title>
        <authorList>
            <person name="Wylensek D."/>
            <person name="Hitch T.C.A."/>
            <person name="Clavel T."/>
        </authorList>
    </citation>
    <scope>NUCLEOTIDE SEQUENCE [LARGE SCALE GENOMIC DNA]</scope>
    <source>
        <strain evidence="4 5">WCA-693-APC-MOT-I</strain>
    </source>
</reference>
<keyword evidence="1" id="KW-0175">Coiled coil</keyword>
<proteinExistence type="predicted"/>
<dbReference type="InterPro" id="IPR030392">
    <property type="entry name" value="S74_ICA"/>
</dbReference>
<sequence>MLNVSEEVKKLYRTDYLPQREKNVHKELLIVFPELNLVIENDRIYAESMKITESLCSEEDLTFGSCEAAQFEITIANVGEEINGKEFVVTQILDEKYTMPLGTYVVDSVKKRDDLWFKDITAYDNMLQFDIDVTSWYNTIQLPAKLKDFRQSLCNYVGVKFEEQELPNDDYIITRTLNPQTLIARDVMKAIGEINGMFGHMTRENKFKFIDLSGLGLYPSETLYPANDLFPSEPGEIMRNGSYKSIFYEDYYVKAIDSLTIRNEEGDIGITVGEKTENPYIIQGNFLVYGKSADELRRVAEKTLLRIKNKYYIPHTTTMIGLPYVEVGDSVAIIKETDTIESFVFKRTLTGIQSLTDEISATGNETRENKVALSTQIEQVEGKIRRVTNDIDELSNEMVDSVNGLESKITQTAEQFESNLNDTRNNLQSQISQTAGEIVLKVDYNGKLVQVELGNDASLGSILKLMADNISLEGLTTINGGFKVLLDGTMEAENGIMNQCKFREGIYYRIQYSNGMEQDIPIISSENGQIFWGLKGDENVENVFRRMTRFDDTVHLNAPLLYNGSYIDLDKVKKCVTDVKVGSNNTIVDASISSDGVLHMTTGFRCTFSGTSSSSTPNARVSSGGNVAQTSSSSRRYKENIKPLQDKELDPHKLYEIPIRQYTYKEGYLNRKDERYGKTFLGFIAEEVEERFPLAVDHLEDGRPEMWNINILFPALVKLVQEQKEEIDKLKEQLKQKGVIE</sequence>
<keyword evidence="5" id="KW-1185">Reference proteome</keyword>
<feature type="compositionally biased region" description="Polar residues" evidence="2">
    <location>
        <begin position="610"/>
        <end position="634"/>
    </location>
</feature>